<protein>
    <submittedName>
        <fullName evidence="1">Uncharacterized protein</fullName>
    </submittedName>
</protein>
<name>A0A3G5A9Z0_9VIRU</name>
<evidence type="ECO:0000313" key="1">
    <source>
        <dbReference type="EMBL" id="AYV83912.1"/>
    </source>
</evidence>
<dbReference type="PANTHER" id="PTHR10131">
    <property type="entry name" value="TNF RECEPTOR ASSOCIATED FACTOR"/>
    <property type="match status" value="1"/>
</dbReference>
<gene>
    <name evidence="1" type="ORF">Hyperionvirus14_1</name>
</gene>
<dbReference type="SUPFAM" id="SSF49599">
    <property type="entry name" value="TRAF domain-like"/>
    <property type="match status" value="1"/>
</dbReference>
<dbReference type="InterPro" id="IPR013083">
    <property type="entry name" value="Znf_RING/FYVE/PHD"/>
</dbReference>
<dbReference type="EMBL" id="MK072396">
    <property type="protein sequence ID" value="AYV83912.1"/>
    <property type="molecule type" value="Genomic_DNA"/>
</dbReference>
<feature type="non-terminal residue" evidence="1">
    <location>
        <position position="215"/>
    </location>
</feature>
<sequence>MAAADAVEVLKEEKLVPSPDPTTLQTVPSDIFGTFQEKMCDMTCRKCDKVPLLPLSLQCGCVFCQSCFNKIIKEKTCTACLNDIARDSKSEPITAQVFMISGKLKSLKADCIHKKRGCREQIVYGTNGDNYMSHLKNCMYALVTCPDCQSVMSKSAFSRHKPLNAICPDHVEKCPVCHDDYRHKDTADHKKSENHMMQLMEMLERNKNVFDNYAA</sequence>
<dbReference type="Gene3D" id="3.30.40.10">
    <property type="entry name" value="Zinc/RING finger domain, C3HC4 (zinc finger)"/>
    <property type="match status" value="2"/>
</dbReference>
<dbReference type="SUPFAM" id="SSF57850">
    <property type="entry name" value="RING/U-box"/>
    <property type="match status" value="1"/>
</dbReference>
<proteinExistence type="predicted"/>
<reference evidence="1" key="1">
    <citation type="submission" date="2018-10" db="EMBL/GenBank/DDBJ databases">
        <title>Hidden diversity of soil giant viruses.</title>
        <authorList>
            <person name="Schulz F."/>
            <person name="Alteio L."/>
            <person name="Goudeau D."/>
            <person name="Ryan E.M."/>
            <person name="Malmstrom R.R."/>
            <person name="Blanchard J."/>
            <person name="Woyke T."/>
        </authorList>
    </citation>
    <scope>NUCLEOTIDE SEQUENCE</scope>
    <source>
        <strain evidence="1">HYV1</strain>
    </source>
</reference>
<organism evidence="1">
    <name type="scientific">Hyperionvirus sp</name>
    <dbReference type="NCBI Taxonomy" id="2487770"/>
    <lineage>
        <taxon>Viruses</taxon>
        <taxon>Varidnaviria</taxon>
        <taxon>Bamfordvirae</taxon>
        <taxon>Nucleocytoviricota</taxon>
        <taxon>Megaviricetes</taxon>
        <taxon>Imitervirales</taxon>
        <taxon>Mimiviridae</taxon>
        <taxon>Klosneuvirinae</taxon>
    </lineage>
</organism>
<accession>A0A3G5A9Z0</accession>